<organism evidence="4 5">
    <name type="scientific">Salinibacterium amurskyense</name>
    <dbReference type="NCBI Taxonomy" id="205941"/>
    <lineage>
        <taxon>Bacteria</taxon>
        <taxon>Bacillati</taxon>
        <taxon>Actinomycetota</taxon>
        <taxon>Actinomycetes</taxon>
        <taxon>Micrococcales</taxon>
        <taxon>Microbacteriaceae</taxon>
        <taxon>Salinibacterium</taxon>
    </lineage>
</organism>
<feature type="signal peptide" evidence="3">
    <location>
        <begin position="1"/>
        <end position="28"/>
    </location>
</feature>
<gene>
    <name evidence="4" type="ORF">CLV85_0662</name>
</gene>
<feature type="chain" id="PRO_5014728265" evidence="3">
    <location>
        <begin position="29"/>
        <end position="285"/>
    </location>
</feature>
<dbReference type="RefSeq" id="WP_100388161.1">
    <property type="nucleotide sequence ID" value="NZ_BMZU01000001.1"/>
</dbReference>
<keyword evidence="5" id="KW-1185">Reference proteome</keyword>
<dbReference type="EMBL" id="PGFH01000001">
    <property type="protein sequence ID" value="PJJ81485.1"/>
    <property type="molecule type" value="Genomic_DNA"/>
</dbReference>
<keyword evidence="2" id="KW-0812">Transmembrane</keyword>
<sequence>MRLGLRRASGIATAAVLSLVLGATPASAATGVGVVELSDDGVSFARTYPGAVFDSIALLSPGDSQTETIYVRNTGTAAGYLRITMRDVSFSDAHYADALTVTTSTPSNAGATQAISGASPCLVTTEGVLVAAGQTVPVTANLTLGNLTGTQGQGATASISLRFTLSDTTPGSLPATHCGNSGSTVPLVPSVPGSTATTTDTTANGVGNTSALPVPTPSPSPAMTDDSTDTAAGLTPTFPTGFALDPNSWRLYQEYLVLILFLAALVGAGISWIAGRRTRKDADNV</sequence>
<evidence type="ECO:0000256" key="3">
    <source>
        <dbReference type="SAM" id="SignalP"/>
    </source>
</evidence>
<keyword evidence="2" id="KW-0472">Membrane</keyword>
<protein>
    <submittedName>
        <fullName evidence="4">Uncharacterized protein</fullName>
    </submittedName>
</protein>
<dbReference type="OrthoDB" id="5112092at2"/>
<evidence type="ECO:0000256" key="1">
    <source>
        <dbReference type="SAM" id="MobiDB-lite"/>
    </source>
</evidence>
<feature type="region of interest" description="Disordered" evidence="1">
    <location>
        <begin position="192"/>
        <end position="230"/>
    </location>
</feature>
<accession>A0A2M9D6Z5</accession>
<dbReference type="Proteomes" id="UP000231742">
    <property type="component" value="Unassembled WGS sequence"/>
</dbReference>
<dbReference type="AlphaFoldDB" id="A0A2M9D6Z5"/>
<name>A0A2M9D6Z5_9MICO</name>
<keyword evidence="2" id="KW-1133">Transmembrane helix</keyword>
<evidence type="ECO:0000256" key="2">
    <source>
        <dbReference type="SAM" id="Phobius"/>
    </source>
</evidence>
<feature type="compositionally biased region" description="Low complexity" evidence="1">
    <location>
        <begin position="195"/>
        <end position="209"/>
    </location>
</feature>
<evidence type="ECO:0000313" key="4">
    <source>
        <dbReference type="EMBL" id="PJJ81485.1"/>
    </source>
</evidence>
<reference evidence="4 5" key="1">
    <citation type="submission" date="2017-11" db="EMBL/GenBank/DDBJ databases">
        <title>Genomic Encyclopedia of Archaeal and Bacterial Type Strains, Phase II (KMG-II): From Individual Species to Whole Genera.</title>
        <authorList>
            <person name="Goeker M."/>
        </authorList>
    </citation>
    <scope>NUCLEOTIDE SEQUENCE [LARGE SCALE GENOMIC DNA]</scope>
    <source>
        <strain evidence="4 5">DSM 16400</strain>
    </source>
</reference>
<comment type="caution">
    <text evidence="4">The sequence shown here is derived from an EMBL/GenBank/DDBJ whole genome shotgun (WGS) entry which is preliminary data.</text>
</comment>
<keyword evidence="3" id="KW-0732">Signal</keyword>
<evidence type="ECO:0000313" key="5">
    <source>
        <dbReference type="Proteomes" id="UP000231742"/>
    </source>
</evidence>
<proteinExistence type="predicted"/>
<feature type="transmembrane region" description="Helical" evidence="2">
    <location>
        <begin position="255"/>
        <end position="274"/>
    </location>
</feature>